<sequence>MKKRNVTALLITLSLAMSGLGAMTGYAEESGEKTVLRQMVWGSIDDYVPDNEIFMELSPEYADSVELSVELGGSGDADVAQRFRLMLASGEELPDMIRLNYTQFAEFADAGVLYDMGEVLAPYEDDIIDAAKELMTYDGTYYATIFEIKPKVWFYRSDIFEECGINVDEVKTIDDFIAAAETIHETYPDSYLENYGTPLNNYDLTMMLCATDGTFCDEEGNYHCASDEGVRQAFENLKKLKDSGAFSDIVEWSADW</sequence>
<proteinExistence type="predicted"/>
<keyword evidence="3" id="KW-0472">Membrane</keyword>
<dbReference type="AlphaFoldDB" id="A0A9D1EVX0"/>
<evidence type="ECO:0000256" key="1">
    <source>
        <dbReference type="ARBA" id="ARBA00022475"/>
    </source>
</evidence>
<reference evidence="7" key="2">
    <citation type="journal article" date="2021" name="PeerJ">
        <title>Extensive microbial diversity within the chicken gut microbiome revealed by metagenomics and culture.</title>
        <authorList>
            <person name="Gilroy R."/>
            <person name="Ravi A."/>
            <person name="Getino M."/>
            <person name="Pursley I."/>
            <person name="Horton D.L."/>
            <person name="Alikhan N.F."/>
            <person name="Baker D."/>
            <person name="Gharbi K."/>
            <person name="Hall N."/>
            <person name="Watson M."/>
            <person name="Adriaenssens E.M."/>
            <person name="Foster-Nyarko E."/>
            <person name="Jarju S."/>
            <person name="Secka A."/>
            <person name="Antonio M."/>
            <person name="Oren A."/>
            <person name="Chaudhuri R.R."/>
            <person name="La Ragione R."/>
            <person name="Hildebrand F."/>
            <person name="Pallen M.J."/>
        </authorList>
    </citation>
    <scope>NUCLEOTIDE SEQUENCE</scope>
    <source>
        <strain evidence="7">CHK190-19873</strain>
    </source>
</reference>
<evidence type="ECO:0000256" key="3">
    <source>
        <dbReference type="ARBA" id="ARBA00023136"/>
    </source>
</evidence>
<keyword evidence="5" id="KW-0449">Lipoprotein</keyword>
<organism evidence="7 8">
    <name type="scientific">Candidatus Limivivens intestinipullorum</name>
    <dbReference type="NCBI Taxonomy" id="2840858"/>
    <lineage>
        <taxon>Bacteria</taxon>
        <taxon>Bacillati</taxon>
        <taxon>Bacillota</taxon>
        <taxon>Clostridia</taxon>
        <taxon>Lachnospirales</taxon>
        <taxon>Lachnospiraceae</taxon>
        <taxon>Lachnospiraceae incertae sedis</taxon>
        <taxon>Candidatus Limivivens</taxon>
    </lineage>
</organism>
<dbReference type="SUPFAM" id="SSF53850">
    <property type="entry name" value="Periplasmic binding protein-like II"/>
    <property type="match status" value="1"/>
</dbReference>
<evidence type="ECO:0000256" key="2">
    <source>
        <dbReference type="ARBA" id="ARBA00022729"/>
    </source>
</evidence>
<feature type="signal peptide" evidence="6">
    <location>
        <begin position="1"/>
        <end position="27"/>
    </location>
</feature>
<evidence type="ECO:0000313" key="7">
    <source>
        <dbReference type="EMBL" id="HIS33189.1"/>
    </source>
</evidence>
<dbReference type="PANTHER" id="PTHR43649:SF33">
    <property type="entry name" value="POLYGALACTURONAN_RHAMNOGALACTURONAN-BINDING PROTEIN YTCQ"/>
    <property type="match status" value="1"/>
</dbReference>
<reference evidence="7" key="1">
    <citation type="submission" date="2020-10" db="EMBL/GenBank/DDBJ databases">
        <authorList>
            <person name="Gilroy R."/>
        </authorList>
    </citation>
    <scope>NUCLEOTIDE SEQUENCE</scope>
    <source>
        <strain evidence="7">CHK190-19873</strain>
    </source>
</reference>
<dbReference type="InterPro" id="IPR006059">
    <property type="entry name" value="SBP"/>
</dbReference>
<dbReference type="PANTHER" id="PTHR43649">
    <property type="entry name" value="ARABINOSE-BINDING PROTEIN-RELATED"/>
    <property type="match status" value="1"/>
</dbReference>
<dbReference type="Proteomes" id="UP000823935">
    <property type="component" value="Unassembled WGS sequence"/>
</dbReference>
<dbReference type="Gene3D" id="3.40.190.10">
    <property type="entry name" value="Periplasmic binding protein-like II"/>
    <property type="match status" value="1"/>
</dbReference>
<gene>
    <name evidence="7" type="ORF">IAB44_16840</name>
</gene>
<protein>
    <submittedName>
        <fullName evidence="7">Extracellular solute-binding protein</fullName>
    </submittedName>
</protein>
<feature type="chain" id="PRO_5038407315" evidence="6">
    <location>
        <begin position="28"/>
        <end position="256"/>
    </location>
</feature>
<name>A0A9D1EVX0_9FIRM</name>
<evidence type="ECO:0000256" key="5">
    <source>
        <dbReference type="ARBA" id="ARBA00023288"/>
    </source>
</evidence>
<evidence type="ECO:0000313" key="8">
    <source>
        <dbReference type="Proteomes" id="UP000823935"/>
    </source>
</evidence>
<keyword evidence="4" id="KW-0564">Palmitate</keyword>
<dbReference type="InterPro" id="IPR050490">
    <property type="entry name" value="Bact_solute-bd_prot1"/>
</dbReference>
<accession>A0A9D1EVX0</accession>
<keyword evidence="1" id="KW-1003">Cell membrane</keyword>
<dbReference type="Pfam" id="PF13416">
    <property type="entry name" value="SBP_bac_8"/>
    <property type="match status" value="1"/>
</dbReference>
<dbReference type="EMBL" id="DVIQ01000114">
    <property type="protein sequence ID" value="HIS33189.1"/>
    <property type="molecule type" value="Genomic_DNA"/>
</dbReference>
<evidence type="ECO:0000256" key="4">
    <source>
        <dbReference type="ARBA" id="ARBA00023139"/>
    </source>
</evidence>
<comment type="caution">
    <text evidence="7">The sequence shown here is derived from an EMBL/GenBank/DDBJ whole genome shotgun (WGS) entry which is preliminary data.</text>
</comment>
<keyword evidence="2 6" id="KW-0732">Signal</keyword>
<evidence type="ECO:0000256" key="6">
    <source>
        <dbReference type="SAM" id="SignalP"/>
    </source>
</evidence>